<gene>
    <name evidence="1" type="ORF">RMAR00112_LOCUS29209</name>
</gene>
<dbReference type="AlphaFoldDB" id="A0A7S3A5M3"/>
<accession>A0A7S3A5M3</accession>
<dbReference type="EMBL" id="HBHW01038022">
    <property type="protein sequence ID" value="CAE0061143.1"/>
    <property type="molecule type" value="Transcribed_RNA"/>
</dbReference>
<sequence length="185" mass="21203">MRLLPSRLCWDIDRMMCSWRFGIPRRALLDKSNESCMIDRLAASTQSHVSVARPLTWNGFIQARAENWRLVLVGAHVGSRHFENRVQKHFKNRAAPPGKAFYSATESLIDPQRFALKHKVDLVRRQSQIAEVGWTTVKETPVGRQLHPAKEAPWSEASWNPLRSTQFSLSGDTARYFFHNGPQPP</sequence>
<protein>
    <submittedName>
        <fullName evidence="1">Uncharacterized protein</fullName>
    </submittedName>
</protein>
<proteinExistence type="predicted"/>
<evidence type="ECO:0000313" key="1">
    <source>
        <dbReference type="EMBL" id="CAE0061143.1"/>
    </source>
</evidence>
<name>A0A7S3A5M3_9RHOD</name>
<reference evidence="1" key="1">
    <citation type="submission" date="2021-01" db="EMBL/GenBank/DDBJ databases">
        <authorList>
            <person name="Corre E."/>
            <person name="Pelletier E."/>
            <person name="Niang G."/>
            <person name="Scheremetjew M."/>
            <person name="Finn R."/>
            <person name="Kale V."/>
            <person name="Holt S."/>
            <person name="Cochrane G."/>
            <person name="Meng A."/>
            <person name="Brown T."/>
            <person name="Cohen L."/>
        </authorList>
    </citation>
    <scope>NUCLEOTIDE SEQUENCE</scope>
    <source>
        <strain evidence="1">CCMP 769</strain>
    </source>
</reference>
<organism evidence="1">
    <name type="scientific">Rhodosorus marinus</name>
    <dbReference type="NCBI Taxonomy" id="101924"/>
    <lineage>
        <taxon>Eukaryota</taxon>
        <taxon>Rhodophyta</taxon>
        <taxon>Stylonematophyceae</taxon>
        <taxon>Stylonematales</taxon>
        <taxon>Stylonemataceae</taxon>
        <taxon>Rhodosorus</taxon>
    </lineage>
</organism>